<dbReference type="InterPro" id="IPR000192">
    <property type="entry name" value="Aminotrans_V_dom"/>
</dbReference>
<dbReference type="OrthoDB" id="250246at2"/>
<protein>
    <submittedName>
        <fullName evidence="3">Selenocysteine lyase/Cysteine desulfurase</fullName>
    </submittedName>
</protein>
<dbReference type="InterPro" id="IPR015422">
    <property type="entry name" value="PyrdxlP-dep_Trfase_small"/>
</dbReference>
<dbReference type="Pfam" id="PF00266">
    <property type="entry name" value="Aminotran_5"/>
    <property type="match status" value="1"/>
</dbReference>
<dbReference type="STRING" id="112413.SAMN05421854_103287"/>
<dbReference type="RefSeq" id="WP_093573620.1">
    <property type="nucleotide sequence ID" value="NZ_FOWC01000003.1"/>
</dbReference>
<evidence type="ECO:0000259" key="2">
    <source>
        <dbReference type="Pfam" id="PF00266"/>
    </source>
</evidence>
<dbReference type="PANTHER" id="PTHR43586:SF21">
    <property type="entry name" value="PYRIDOXAL PHOSPHATE (PLP)-DEPENDENT ASPARTATE AMINOTRANSFERASE SUPERFAMILY"/>
    <property type="match status" value="1"/>
</dbReference>
<dbReference type="PANTHER" id="PTHR43586">
    <property type="entry name" value="CYSTEINE DESULFURASE"/>
    <property type="match status" value="1"/>
</dbReference>
<dbReference type="GO" id="GO:0017000">
    <property type="term" value="P:antibiotic biosynthetic process"/>
    <property type="evidence" value="ECO:0007669"/>
    <property type="project" value="UniProtKB-KW"/>
</dbReference>
<keyword evidence="1" id="KW-0045">Antibiotic biosynthesis</keyword>
<gene>
    <name evidence="3" type="ORF">SAMN05421854_103287</name>
</gene>
<evidence type="ECO:0000313" key="4">
    <source>
        <dbReference type="Proteomes" id="UP000199137"/>
    </source>
</evidence>
<dbReference type="AlphaFoldDB" id="A0A1I5KPU4"/>
<organism evidence="3 4">
    <name type="scientific">Amycolatopsis rubida</name>
    <dbReference type="NCBI Taxonomy" id="112413"/>
    <lineage>
        <taxon>Bacteria</taxon>
        <taxon>Bacillati</taxon>
        <taxon>Actinomycetota</taxon>
        <taxon>Actinomycetes</taxon>
        <taxon>Pseudonocardiales</taxon>
        <taxon>Pseudonocardiaceae</taxon>
        <taxon>Amycolatopsis</taxon>
    </lineage>
</organism>
<evidence type="ECO:0000256" key="1">
    <source>
        <dbReference type="ARBA" id="ARBA00023194"/>
    </source>
</evidence>
<dbReference type="Gene3D" id="3.90.1150.10">
    <property type="entry name" value="Aspartate Aminotransferase, domain 1"/>
    <property type="match status" value="1"/>
</dbReference>
<proteinExistence type="predicted"/>
<dbReference type="InterPro" id="IPR015421">
    <property type="entry name" value="PyrdxlP-dep_Trfase_major"/>
</dbReference>
<dbReference type="GO" id="GO:0016829">
    <property type="term" value="F:lyase activity"/>
    <property type="evidence" value="ECO:0007669"/>
    <property type="project" value="UniProtKB-KW"/>
</dbReference>
<dbReference type="Gene3D" id="3.40.640.10">
    <property type="entry name" value="Type I PLP-dependent aspartate aminotransferase-like (Major domain)"/>
    <property type="match status" value="1"/>
</dbReference>
<dbReference type="EMBL" id="FOWC01000003">
    <property type="protein sequence ID" value="SFO86937.1"/>
    <property type="molecule type" value="Genomic_DNA"/>
</dbReference>
<accession>A0A1I5KPU4</accession>
<dbReference type="SUPFAM" id="SSF53383">
    <property type="entry name" value="PLP-dependent transferases"/>
    <property type="match status" value="1"/>
</dbReference>
<reference evidence="3 4" key="1">
    <citation type="submission" date="2016-10" db="EMBL/GenBank/DDBJ databases">
        <authorList>
            <person name="de Groot N.N."/>
        </authorList>
    </citation>
    <scope>NUCLEOTIDE SEQUENCE [LARGE SCALE GENOMIC DNA]</scope>
    <source>
        <strain evidence="3 4">DSM 44637</strain>
    </source>
</reference>
<sequence>MIFGGNTDFAVPAGYLNTPSIGIPPAPVAEAVEAAVGRWRTGKNTPSDFDETVARSRGGFARLAGVPAERVATGASVSQLTANVAAGLAPDARVLVAENEFTSVTFPFAQRANVTEAPLAKLAQHVEGHDLVAVSLAQSADGALLDTAALRAASEAAGVPVLIDVTQAAGWLPLEVAWADWIVCAGYKWLFSPRGCAWLAVHPRARERTRAVAANWYAGDDPWSSVYGMPLRLAGNARAFDLSPVWLSHVGAAEAFDYFASLDLAAVREHNAGLADSLRTAAGLEPRGSAIVALEADPARIAEAGIVAGVRNGRVRVGFHLYNGPDDVERVLDALGAASG</sequence>
<keyword evidence="3" id="KW-0456">Lyase</keyword>
<dbReference type="InterPro" id="IPR015424">
    <property type="entry name" value="PyrdxlP-dep_Trfase"/>
</dbReference>
<name>A0A1I5KPU4_9PSEU</name>
<dbReference type="Proteomes" id="UP000199137">
    <property type="component" value="Unassembled WGS sequence"/>
</dbReference>
<evidence type="ECO:0000313" key="3">
    <source>
        <dbReference type="EMBL" id="SFO86937.1"/>
    </source>
</evidence>
<feature type="domain" description="Aminotransferase class V" evidence="2">
    <location>
        <begin position="104"/>
        <end position="278"/>
    </location>
</feature>